<proteinExistence type="predicted"/>
<accession>A0A0C3Q1G7</accession>
<dbReference type="AlphaFoldDB" id="A0A0C3Q1G7"/>
<reference evidence="2" key="2">
    <citation type="submission" date="2015-01" db="EMBL/GenBank/DDBJ databases">
        <title>Evolutionary Origins and Diversification of the Mycorrhizal Mutualists.</title>
        <authorList>
            <consortium name="DOE Joint Genome Institute"/>
            <consortium name="Mycorrhizal Genomics Consortium"/>
            <person name="Kohler A."/>
            <person name="Kuo A."/>
            <person name="Nagy L.G."/>
            <person name="Floudas D."/>
            <person name="Copeland A."/>
            <person name="Barry K.W."/>
            <person name="Cichocki N."/>
            <person name="Veneault-Fourrey C."/>
            <person name="LaButti K."/>
            <person name="Lindquist E.A."/>
            <person name="Lipzen A."/>
            <person name="Lundell T."/>
            <person name="Morin E."/>
            <person name="Murat C."/>
            <person name="Riley R."/>
            <person name="Ohm R."/>
            <person name="Sun H."/>
            <person name="Tunlid A."/>
            <person name="Henrissat B."/>
            <person name="Grigoriev I.V."/>
            <person name="Hibbett D.S."/>
            <person name="Martin F."/>
        </authorList>
    </citation>
    <scope>NUCLEOTIDE SEQUENCE [LARGE SCALE GENOMIC DNA]</scope>
    <source>
        <strain evidence="2">MUT 4182</strain>
    </source>
</reference>
<keyword evidence="2" id="KW-1185">Reference proteome</keyword>
<evidence type="ECO:0000313" key="1">
    <source>
        <dbReference type="EMBL" id="KIO16044.1"/>
    </source>
</evidence>
<sequence length="154" mass="16573">MRNCIVGLGETKVAYPTGPHTLTPPVKPKPELFKAAPPQTHHTSLSLLSETVKKPREHLKFGIAFGTVAMAERGPYDQGMKDGGRIITTVGSGQGRIRDGCVAPNGVLATHPQLLNARRTSLMRRQIKFSSPTLFSTLAVTPSRLSSSSPIYPS</sequence>
<organism evidence="1 2">
    <name type="scientific">Tulasnella calospora MUT 4182</name>
    <dbReference type="NCBI Taxonomy" id="1051891"/>
    <lineage>
        <taxon>Eukaryota</taxon>
        <taxon>Fungi</taxon>
        <taxon>Dikarya</taxon>
        <taxon>Basidiomycota</taxon>
        <taxon>Agaricomycotina</taxon>
        <taxon>Agaricomycetes</taxon>
        <taxon>Cantharellales</taxon>
        <taxon>Tulasnellaceae</taxon>
        <taxon>Tulasnella</taxon>
    </lineage>
</organism>
<name>A0A0C3Q1G7_9AGAM</name>
<dbReference type="EMBL" id="KN823697">
    <property type="protein sequence ID" value="KIO16044.1"/>
    <property type="molecule type" value="Genomic_DNA"/>
</dbReference>
<dbReference type="HOGENOM" id="CLU_1705563_0_0_1"/>
<reference evidence="1 2" key="1">
    <citation type="submission" date="2014-04" db="EMBL/GenBank/DDBJ databases">
        <authorList>
            <consortium name="DOE Joint Genome Institute"/>
            <person name="Kuo A."/>
            <person name="Girlanda M."/>
            <person name="Perotto S."/>
            <person name="Kohler A."/>
            <person name="Nagy L.G."/>
            <person name="Floudas D."/>
            <person name="Copeland A."/>
            <person name="Barry K.W."/>
            <person name="Cichocki N."/>
            <person name="Veneault-Fourrey C."/>
            <person name="LaButti K."/>
            <person name="Lindquist E.A."/>
            <person name="Lipzen A."/>
            <person name="Lundell T."/>
            <person name="Morin E."/>
            <person name="Murat C."/>
            <person name="Sun H."/>
            <person name="Tunlid A."/>
            <person name="Henrissat B."/>
            <person name="Grigoriev I.V."/>
            <person name="Hibbett D.S."/>
            <person name="Martin F."/>
            <person name="Nordberg H.P."/>
            <person name="Cantor M.N."/>
            <person name="Hua S.X."/>
        </authorList>
    </citation>
    <scope>NUCLEOTIDE SEQUENCE [LARGE SCALE GENOMIC DNA]</scope>
    <source>
        <strain evidence="1 2">MUT 4182</strain>
    </source>
</reference>
<dbReference type="OrthoDB" id="286814at2759"/>
<dbReference type="Proteomes" id="UP000054248">
    <property type="component" value="Unassembled WGS sequence"/>
</dbReference>
<protein>
    <submittedName>
        <fullName evidence="1">Uncharacterized protein</fullName>
    </submittedName>
</protein>
<evidence type="ECO:0000313" key="2">
    <source>
        <dbReference type="Proteomes" id="UP000054248"/>
    </source>
</evidence>
<gene>
    <name evidence="1" type="ORF">M407DRAFT_34321</name>
</gene>